<dbReference type="EMBL" id="CP082275">
    <property type="protein sequence ID" value="USH03687.1"/>
    <property type="molecule type" value="Genomic_DNA"/>
</dbReference>
<organism evidence="1 2">
    <name type="scientific">Grimontia kaedaensis</name>
    <dbReference type="NCBI Taxonomy" id="2872157"/>
    <lineage>
        <taxon>Bacteria</taxon>
        <taxon>Pseudomonadati</taxon>
        <taxon>Pseudomonadota</taxon>
        <taxon>Gammaproteobacteria</taxon>
        <taxon>Vibrionales</taxon>
        <taxon>Vibrionaceae</taxon>
        <taxon>Grimontia</taxon>
    </lineage>
</organism>
<sequence length="119" mass="13642">MKSNEYYLAEKYGLSYPKEYERYVCSHDGEFGELRWWFIGSSQGLFDVAYSLVNEDLSSRIQLFPFAKSSVTNTLACLDKNGTVYFIIGTSTLKDADWSKRLTTPNMAAWYQGVINGEF</sequence>
<accession>A0ABY4WXH3</accession>
<gene>
    <name evidence="1" type="ORF">K6Q96_06755</name>
</gene>
<evidence type="ECO:0000313" key="2">
    <source>
        <dbReference type="Proteomes" id="UP001056255"/>
    </source>
</evidence>
<evidence type="ECO:0000313" key="1">
    <source>
        <dbReference type="EMBL" id="USH03687.1"/>
    </source>
</evidence>
<protein>
    <recommendedName>
        <fullName evidence="3">SMI1/KNR4 family protein</fullName>
    </recommendedName>
</protein>
<dbReference type="InterPro" id="IPR037883">
    <property type="entry name" value="Knr4/Smi1-like_sf"/>
</dbReference>
<dbReference type="Proteomes" id="UP001056255">
    <property type="component" value="Chromosome I"/>
</dbReference>
<name>A0ABY4WXH3_9GAMM</name>
<proteinExistence type="predicted"/>
<evidence type="ECO:0008006" key="3">
    <source>
        <dbReference type="Google" id="ProtNLM"/>
    </source>
</evidence>
<dbReference type="SUPFAM" id="SSF160631">
    <property type="entry name" value="SMI1/KNR4-like"/>
    <property type="match status" value="1"/>
</dbReference>
<dbReference type="RefSeq" id="WP_251878905.1">
    <property type="nucleotide sequence ID" value="NZ_CP082275.1"/>
</dbReference>
<keyword evidence="2" id="KW-1185">Reference proteome</keyword>
<reference evidence="1" key="1">
    <citation type="submission" date="2021-08" db="EMBL/GenBank/DDBJ databases">
        <authorList>
            <person name="Sakaguchi M."/>
            <person name="Kikuchi T."/>
            <person name="Urbanczyk H."/>
        </authorList>
    </citation>
    <scope>NUCLEOTIDE SEQUENCE</scope>
    <source>
        <strain evidence="1">020920N</strain>
    </source>
</reference>